<protein>
    <submittedName>
        <fullName evidence="2">Uncharacterized protein</fullName>
    </submittedName>
</protein>
<dbReference type="RefSeq" id="WP_211869012.1">
    <property type="nucleotide sequence ID" value="NZ_JAAEDI010000011.1"/>
</dbReference>
<sequence>MLAYLQSLVDDLVRDDEGRVSPEQRFTALGLALLQYSKDRPLRRVEDVTSAGGPRLPMPAGALRVEAVEYPVGRVPPAILAATAWGHYHGPDQVDLLFTRPIAAGAAVRLTLLRMHVLTEDGTTIPATDHEALASYAAAVLFDQKAAATSGDGNPTIPADTVDHGSKPESYAKRAERLRQRYYDLLGIDVKRTQPASAMATQPLPASDGGRRMHWRRRR</sequence>
<accession>A0ABS5EH66</accession>
<proteinExistence type="predicted"/>
<feature type="region of interest" description="Disordered" evidence="1">
    <location>
        <begin position="194"/>
        <end position="219"/>
    </location>
</feature>
<dbReference type="Proteomes" id="UP000698752">
    <property type="component" value="Unassembled WGS sequence"/>
</dbReference>
<evidence type="ECO:0000313" key="3">
    <source>
        <dbReference type="Proteomes" id="UP000698752"/>
    </source>
</evidence>
<organism evidence="2 3">
    <name type="scientific">Neoroseomonas terrae</name>
    <dbReference type="NCBI Taxonomy" id="424799"/>
    <lineage>
        <taxon>Bacteria</taxon>
        <taxon>Pseudomonadati</taxon>
        <taxon>Pseudomonadota</taxon>
        <taxon>Alphaproteobacteria</taxon>
        <taxon>Acetobacterales</taxon>
        <taxon>Acetobacteraceae</taxon>
        <taxon>Neoroseomonas</taxon>
    </lineage>
</organism>
<comment type="caution">
    <text evidence="2">The sequence shown here is derived from an EMBL/GenBank/DDBJ whole genome shotgun (WGS) entry which is preliminary data.</text>
</comment>
<name>A0ABS5EH66_9PROT</name>
<dbReference type="EMBL" id="JAAEDI010000011">
    <property type="protein sequence ID" value="MBR0650373.1"/>
    <property type="molecule type" value="Genomic_DNA"/>
</dbReference>
<keyword evidence="3" id="KW-1185">Reference proteome</keyword>
<reference evidence="3" key="1">
    <citation type="journal article" date="2021" name="Syst. Appl. Microbiol.">
        <title>Roseomonas hellenica sp. nov., isolated from roots of wild-growing Alkanna tinctoria.</title>
        <authorList>
            <person name="Rat A."/>
            <person name="Naranjo H.D."/>
            <person name="Lebbe L."/>
            <person name="Cnockaert M."/>
            <person name="Krigas N."/>
            <person name="Grigoriadou K."/>
            <person name="Maloupa E."/>
            <person name="Willems A."/>
        </authorList>
    </citation>
    <scope>NUCLEOTIDE SEQUENCE [LARGE SCALE GENOMIC DNA]</scope>
    <source>
        <strain evidence="3">LMG 31159</strain>
    </source>
</reference>
<gene>
    <name evidence="2" type="ORF">GXW78_11920</name>
</gene>
<evidence type="ECO:0000256" key="1">
    <source>
        <dbReference type="SAM" id="MobiDB-lite"/>
    </source>
</evidence>
<feature type="region of interest" description="Disordered" evidence="1">
    <location>
        <begin position="148"/>
        <end position="169"/>
    </location>
</feature>
<evidence type="ECO:0000313" key="2">
    <source>
        <dbReference type="EMBL" id="MBR0650373.1"/>
    </source>
</evidence>